<gene>
    <name evidence="2" type="ORF">SAMN05216360_11345</name>
</gene>
<dbReference type="Proteomes" id="UP000198704">
    <property type="component" value="Unassembled WGS sequence"/>
</dbReference>
<evidence type="ECO:0000313" key="2">
    <source>
        <dbReference type="EMBL" id="SDN96790.1"/>
    </source>
</evidence>
<keyword evidence="3" id="KW-1185">Reference proteome</keyword>
<organism evidence="2 3">
    <name type="scientific">Methylobacterium phyllostachyos</name>
    <dbReference type="NCBI Taxonomy" id="582672"/>
    <lineage>
        <taxon>Bacteria</taxon>
        <taxon>Pseudomonadati</taxon>
        <taxon>Pseudomonadota</taxon>
        <taxon>Alphaproteobacteria</taxon>
        <taxon>Hyphomicrobiales</taxon>
        <taxon>Methylobacteriaceae</taxon>
        <taxon>Methylobacterium</taxon>
    </lineage>
</organism>
<accession>A0A1H0FQ83</accession>
<keyword evidence="1" id="KW-0812">Transmembrane</keyword>
<reference evidence="3" key="1">
    <citation type="submission" date="2016-10" db="EMBL/GenBank/DDBJ databases">
        <authorList>
            <person name="Varghese N."/>
            <person name="Submissions S."/>
        </authorList>
    </citation>
    <scope>NUCLEOTIDE SEQUENCE [LARGE SCALE GENOMIC DNA]</scope>
    <source>
        <strain evidence="3">BL47</strain>
    </source>
</reference>
<dbReference type="OrthoDB" id="8004749at2"/>
<evidence type="ECO:0000313" key="3">
    <source>
        <dbReference type="Proteomes" id="UP000198704"/>
    </source>
</evidence>
<proteinExistence type="predicted"/>
<dbReference type="AlphaFoldDB" id="A0A1H0FQ83"/>
<name>A0A1H0FQ83_9HYPH</name>
<dbReference type="STRING" id="582672.SAMN05216360_11345"/>
<keyword evidence="1" id="KW-0472">Membrane</keyword>
<evidence type="ECO:0000256" key="1">
    <source>
        <dbReference type="SAM" id="Phobius"/>
    </source>
</evidence>
<dbReference type="EMBL" id="FNHS01000013">
    <property type="protein sequence ID" value="SDN96790.1"/>
    <property type="molecule type" value="Genomic_DNA"/>
</dbReference>
<protein>
    <submittedName>
        <fullName evidence="2">Uncharacterized protein</fullName>
    </submittedName>
</protein>
<keyword evidence="1" id="KW-1133">Transmembrane helix</keyword>
<feature type="transmembrane region" description="Helical" evidence="1">
    <location>
        <begin position="28"/>
        <end position="56"/>
    </location>
</feature>
<sequence length="85" mass="9295">MRSGRHISLPIDPWPQASLAERTAVGMVLTFLLLLPVCAVGAALFAISVIATYIAWSYEFGASLRGLIVRHARILGRHGRVVRKV</sequence>